<dbReference type="FunCoup" id="A0A7R8UYT0">
    <property type="interactions" value="608"/>
</dbReference>
<reference evidence="4 5" key="1">
    <citation type="submission" date="2020-11" db="EMBL/GenBank/DDBJ databases">
        <authorList>
            <person name="Wallbank WR R."/>
            <person name="Pardo Diaz C."/>
            <person name="Kozak K."/>
            <person name="Martin S."/>
            <person name="Jiggins C."/>
            <person name="Moest M."/>
            <person name="Warren A I."/>
            <person name="Generalovic N T."/>
            <person name="Byers J.R.P. K."/>
            <person name="Montejo-Kovacevich G."/>
            <person name="Yen C E."/>
        </authorList>
    </citation>
    <scope>NUCLEOTIDE SEQUENCE [LARGE SCALE GENOMIC DNA]</scope>
</reference>
<dbReference type="InterPro" id="IPR021714">
    <property type="entry name" value="URB1_N"/>
</dbReference>
<dbReference type="Proteomes" id="UP000594454">
    <property type="component" value="Chromosome 4"/>
</dbReference>
<proteinExistence type="predicted"/>
<dbReference type="InterPro" id="IPR039844">
    <property type="entry name" value="URB1"/>
</dbReference>
<gene>
    <name evidence="4" type="ORF">HERILL_LOCUS12152</name>
</gene>
<dbReference type="Pfam" id="PF16201">
    <property type="entry name" value="NopRA1"/>
    <property type="match status" value="1"/>
</dbReference>
<keyword evidence="5" id="KW-1185">Reference proteome</keyword>
<evidence type="ECO:0000313" key="5">
    <source>
        <dbReference type="Proteomes" id="UP000594454"/>
    </source>
</evidence>
<dbReference type="InParanoid" id="A0A7R8UYT0"/>
<evidence type="ECO:0008006" key="6">
    <source>
        <dbReference type="Google" id="ProtNLM"/>
    </source>
</evidence>
<feature type="compositionally biased region" description="Basic and acidic residues" evidence="1">
    <location>
        <begin position="20"/>
        <end position="83"/>
    </location>
</feature>
<sequence length="1984" mass="229411">MITEENKSRKRKTSTSGDDVESKQKRESVESEGAESEKELMQSESPEENKQSAEIGQEHQERNKFKDRYHEGGDALEGKDDPPVEEIRFASSFDVRGFRRKLRGDDFIKELRHFLYLHDSGKRDVVQKFLEKKGTALEIVEAFKKLDTGNRFNVHCLTRALHLVLERIATDHPNESDAAAGACRYFAKSYSNLIEKLLTSWDPSYRKTGLQIITVIAVTTPDMIRTLLGCFNIFDNKEKLYKCLTSDRKENQVSVREVFLRMILSLLVDGTTFVIRVLLEKYELIATALEELVYDDHETVISVVTAFKKCVLESLLISKTKKVHIFDFDNIKSLLRLFEWKGPAFLQPRQKLAPRPTVDEEKLHSVRECVLDFLIFLLSSRKYGIAFDAMTHFKQRKNDIQKKTLSIIEDPWEYPQKYLVFAILQACPELAEGMIKHLCYQVSRTMSCKVKAVRLIAEIVTELHPNVMRSALSQISLTNLTQWIKQLCLPLPVLKIVRQKTFLQSIEDPEHRVVAIEVLSALFRQYCNYMTTIIEREKFKGNDLRKFRFDMLDYLFLHFPSVENILLSLFLTIEEPEGFLIDHMDLTFDLLLNICKANRSFVDKTATVMDYIKLLYSFFESTDEEMLAVKLKGMKLLLMLNPKSLLPSQKLYFDILENLSLIFMSDQENTLKVNPILQKLLLNLNIFDNGLLEIDIWLQAMKFVDEDARSDVAKCWKVMRKAKELDMSAYFTIDYTSRSNLKSLFHDIENDVSVQGYMDIPVMSKALVLMLNNIEEYPKCAKYFELVAFFLFHFIPAPRAVLELYSTHYSTFYKYMFSWLDKQKPGKLKSIELRGFNEMYSAVLEGRCDFSESFRGETQFMIDGKELMLDSILHQESYILILIYEICFVVSQLAEKKNLEEIQVNAASHYLSSFLQILNKPPEKEDSEEIVAIDTPESDETEVTRTEQAVKYIYCRHLPLLQNFNIFGEMASDQNFVKLMCNLTESIANLKLDAFNSLTSNFRAKIVNQIIAAVSETLQNGTIPSSELLVNVLETFQMSDENCLLLLVHLSQLQAEHFILDNHNRSIYFDVLVSVVNRFASLKTVSQNKDFISKIGNIYVKLITKIKTEINLEKLEESFYKFLKISHQCIDLISKEVFLATFENQRIAKSTVKFASLLLERRADLTNEFLSLVPAHLSKKELIYPLLNITILSGATIDQELLDSIYKEYKNGIMKAIEKPQKAAVIYKENVEASIFLIEKCMPTIDFYKKSLKSDSVEIFQLQMIEAIFRKEMQAYIEDVDTQAVIFVNFINCFIQHFQIVMKREQLDPLKVSSICYSIYNWFESYKALELKYDTSAITESQAWQTFCKNCLKFGMRAIEDKEQQISGCNDTTNSLFLKLLAYLFEKLYETNTNQPHVALCFEMITSHSRFFDIVLPSTPSLVKTHLMHLLLVLAQKNHSVMDEKHIPVLLGAYNAKLTICDRYTLALLQLYEQTGVNCSKYRPFVWGEWAIDQYSLRSQDEKAILQQDLSIAQLMTIVDRATSDFTIENFPIWRNLDTLSQLPSVEFENPNVQWKGYGRSVLERAIEAGKRDFDHIFLKQYPINQNIYDDCYDPAFIIPLMVMSLAPGVYLHPVKPVQNGLLGIAFAALSSFDKDMRLAAGLVHLRYREHFENNKFLDKPLWIQAYDNIQTGLEALQERWAKQKKGEIPRVPYVSGVFLSVAMSTLVNPLDPMYKVLSMYLRVKETFNFLCVPEFNVLFHSPEVDHLTYRQFILNTIRSGIKCSSDLFLLVTTGTFKALMGFYNTTMSTLDINLRILAIINTCVKIPGSVKLMIDYIGVIVWLNSVIDATEYFHFDTIEAIISIISNIWYALKAVEKSRSQLIHVEARLFQLLVKLAPLLSSRLSLSSFTQFLNILAKTANGKNRHITEKWLDHIIGCTQRHYPDHMWCIENMKQFGISCIESDESYCKALKDMELDDMQILGLLSLRNFVVKWKELDVKVES</sequence>
<evidence type="ECO:0000256" key="1">
    <source>
        <dbReference type="SAM" id="MobiDB-lite"/>
    </source>
</evidence>
<organism evidence="4 5">
    <name type="scientific">Hermetia illucens</name>
    <name type="common">Black soldier fly</name>
    <dbReference type="NCBI Taxonomy" id="343691"/>
    <lineage>
        <taxon>Eukaryota</taxon>
        <taxon>Metazoa</taxon>
        <taxon>Ecdysozoa</taxon>
        <taxon>Arthropoda</taxon>
        <taxon>Hexapoda</taxon>
        <taxon>Insecta</taxon>
        <taxon>Pterygota</taxon>
        <taxon>Neoptera</taxon>
        <taxon>Endopterygota</taxon>
        <taxon>Diptera</taxon>
        <taxon>Brachycera</taxon>
        <taxon>Stratiomyomorpha</taxon>
        <taxon>Stratiomyidae</taxon>
        <taxon>Hermetiinae</taxon>
        <taxon>Hermetia</taxon>
    </lineage>
</organism>
<name>A0A7R8UYT0_HERIL</name>
<dbReference type="SUPFAM" id="SSF48371">
    <property type="entry name" value="ARM repeat"/>
    <property type="match status" value="1"/>
</dbReference>
<evidence type="ECO:0000259" key="3">
    <source>
        <dbReference type="Pfam" id="PF16201"/>
    </source>
</evidence>
<dbReference type="GO" id="GO:0000463">
    <property type="term" value="P:maturation of LSU-rRNA from tricistronic rRNA transcript (SSU-rRNA, 5.8S rRNA, LSU-rRNA)"/>
    <property type="evidence" value="ECO:0007669"/>
    <property type="project" value="TreeGrafter"/>
</dbReference>
<dbReference type="OrthoDB" id="72892at2759"/>
<evidence type="ECO:0000313" key="4">
    <source>
        <dbReference type="EMBL" id="CAD7089614.1"/>
    </source>
</evidence>
<dbReference type="GO" id="GO:0000466">
    <property type="term" value="P:maturation of 5.8S rRNA from tricistronic rRNA transcript (SSU-rRNA, 5.8S rRNA, LSU-rRNA)"/>
    <property type="evidence" value="ECO:0007669"/>
    <property type="project" value="TreeGrafter"/>
</dbReference>
<dbReference type="GO" id="GO:0005730">
    <property type="term" value="C:nucleolus"/>
    <property type="evidence" value="ECO:0007669"/>
    <property type="project" value="TreeGrafter"/>
</dbReference>
<feature type="domain" description="URB1 N-terminal" evidence="2">
    <location>
        <begin position="138"/>
        <end position="441"/>
    </location>
</feature>
<dbReference type="Pfam" id="PF11707">
    <property type="entry name" value="Npa1"/>
    <property type="match status" value="1"/>
</dbReference>
<dbReference type="OMA" id="FDLECCK"/>
<feature type="domain" description="URB1 C-terminal" evidence="3">
    <location>
        <begin position="1623"/>
        <end position="1823"/>
    </location>
</feature>
<dbReference type="InterPro" id="IPR016024">
    <property type="entry name" value="ARM-type_fold"/>
</dbReference>
<feature type="region of interest" description="Disordered" evidence="1">
    <location>
        <begin position="1"/>
        <end position="83"/>
    </location>
</feature>
<dbReference type="PANTHER" id="PTHR13500:SF0">
    <property type="entry name" value="NUCLEOLAR PRE-RIBOSOMAL-ASSOCIATED PROTEIN 1"/>
    <property type="match status" value="1"/>
</dbReference>
<accession>A0A7R8UYT0</accession>
<evidence type="ECO:0000259" key="2">
    <source>
        <dbReference type="Pfam" id="PF11707"/>
    </source>
</evidence>
<dbReference type="PANTHER" id="PTHR13500">
    <property type="entry name" value="NUCLEOLAR PRERIBOSOMAL-ASSOCIATED PROTEIN 1"/>
    <property type="match status" value="1"/>
</dbReference>
<dbReference type="InterPro" id="IPR032436">
    <property type="entry name" value="URB1_C"/>
</dbReference>
<protein>
    <recommendedName>
        <fullName evidence="6">Nucleolar pre-ribosomal-associated protein 1</fullName>
    </recommendedName>
</protein>
<dbReference type="EMBL" id="LR899012">
    <property type="protein sequence ID" value="CAD7089614.1"/>
    <property type="molecule type" value="Genomic_DNA"/>
</dbReference>